<reference evidence="1" key="1">
    <citation type="submission" date="2021-07" db="EMBL/GenBank/DDBJ databases">
        <title>Genome Resource of American Ginseng Black Spot Pathogen Alternaria panax.</title>
        <authorList>
            <person name="Qiu C."/>
            <person name="Wang W."/>
            <person name="Liu Z."/>
        </authorList>
    </citation>
    <scope>NUCLEOTIDE SEQUENCE</scope>
    <source>
        <strain evidence="1">BNCC115425</strain>
    </source>
</reference>
<proteinExistence type="predicted"/>
<evidence type="ECO:0000313" key="2">
    <source>
        <dbReference type="Proteomes" id="UP001199106"/>
    </source>
</evidence>
<accession>A0AAD4NVK0</accession>
<sequence length="124" mass="14095">MRIARIVVLVTLQKTPLEPANFIAPTMISTSTHGNSDALSIETFTKFQDEKDKINNANSEIRTQLAAGDMARRELEQRLQMNEGRLVEIAAHEEHLFKGMSATEVFTLGREMERSHADKRRKLD</sequence>
<comment type="caution">
    <text evidence="1">The sequence shown here is derived from an EMBL/GenBank/DDBJ whole genome shotgun (WGS) entry which is preliminary data.</text>
</comment>
<evidence type="ECO:0000313" key="1">
    <source>
        <dbReference type="EMBL" id="KAG9196013.1"/>
    </source>
</evidence>
<dbReference type="EMBL" id="JAANER010000001">
    <property type="protein sequence ID" value="KAG9196013.1"/>
    <property type="molecule type" value="Genomic_DNA"/>
</dbReference>
<organism evidence="1 2">
    <name type="scientific">Alternaria panax</name>
    <dbReference type="NCBI Taxonomy" id="48097"/>
    <lineage>
        <taxon>Eukaryota</taxon>
        <taxon>Fungi</taxon>
        <taxon>Dikarya</taxon>
        <taxon>Ascomycota</taxon>
        <taxon>Pezizomycotina</taxon>
        <taxon>Dothideomycetes</taxon>
        <taxon>Pleosporomycetidae</taxon>
        <taxon>Pleosporales</taxon>
        <taxon>Pleosporineae</taxon>
        <taxon>Pleosporaceae</taxon>
        <taxon>Alternaria</taxon>
        <taxon>Alternaria sect. Panax</taxon>
    </lineage>
</organism>
<gene>
    <name evidence="1" type="ORF">G6011_01134</name>
</gene>
<dbReference type="Proteomes" id="UP001199106">
    <property type="component" value="Unassembled WGS sequence"/>
</dbReference>
<protein>
    <submittedName>
        <fullName evidence="1">Uncharacterized protein</fullName>
    </submittedName>
</protein>
<dbReference type="AlphaFoldDB" id="A0AAD4NVK0"/>
<keyword evidence="2" id="KW-1185">Reference proteome</keyword>
<name>A0AAD4NVK0_9PLEO</name>